<dbReference type="SUPFAM" id="SSF53098">
    <property type="entry name" value="Ribonuclease H-like"/>
    <property type="match status" value="1"/>
</dbReference>
<gene>
    <name evidence="2" type="ORF">JBF12_47915</name>
</gene>
<protein>
    <submittedName>
        <fullName evidence="2">IS3 family transposase</fullName>
    </submittedName>
</protein>
<organism evidence="2 3">
    <name type="scientific">Streptomyces javensis</name>
    <dbReference type="NCBI Taxonomy" id="114698"/>
    <lineage>
        <taxon>Bacteria</taxon>
        <taxon>Bacillati</taxon>
        <taxon>Actinomycetota</taxon>
        <taxon>Actinomycetes</taxon>
        <taxon>Kitasatosporales</taxon>
        <taxon>Streptomycetaceae</taxon>
        <taxon>Streptomyces</taxon>
        <taxon>Streptomyces violaceusniger group</taxon>
    </lineage>
</organism>
<dbReference type="InterPro" id="IPR025948">
    <property type="entry name" value="HTH-like_dom"/>
</dbReference>
<feature type="domain" description="HTH-like" evidence="1">
    <location>
        <begin position="6"/>
        <end position="53"/>
    </location>
</feature>
<comment type="caution">
    <text evidence="2">The sequence shown here is derived from an EMBL/GenBank/DDBJ whole genome shotgun (WGS) entry which is preliminary data.</text>
</comment>
<feature type="non-terminal residue" evidence="2">
    <location>
        <position position="112"/>
    </location>
</feature>
<dbReference type="InterPro" id="IPR012337">
    <property type="entry name" value="RNaseH-like_sf"/>
</dbReference>
<accession>A0ABS0RSX1</accession>
<sequence>MISALQQLADKNPSYGFRKLFACLRRSGHLWNHKRVYRVYKLLKLNKKRKTKRRLPNRVKQPLQQQVSINQSWSMDFMNDSLVSGRKFRTLNVIDDCSREVLAIEIDTSLSC</sequence>
<dbReference type="Pfam" id="PF13276">
    <property type="entry name" value="HTH_21"/>
    <property type="match status" value="1"/>
</dbReference>
<evidence type="ECO:0000259" key="1">
    <source>
        <dbReference type="Pfam" id="PF13276"/>
    </source>
</evidence>
<evidence type="ECO:0000313" key="2">
    <source>
        <dbReference type="EMBL" id="MBI0320547.1"/>
    </source>
</evidence>
<reference evidence="2 3" key="1">
    <citation type="submission" date="2020-12" db="EMBL/GenBank/DDBJ databases">
        <authorList>
            <person name="Kusuma A.B."/>
            <person name="Nouioui I."/>
            <person name="Goodfellow M."/>
        </authorList>
    </citation>
    <scope>NUCLEOTIDE SEQUENCE [LARGE SCALE GENOMIC DNA]</scope>
    <source>
        <strain evidence="2 3">DSM 41764</strain>
    </source>
</reference>
<dbReference type="Proteomes" id="UP000638849">
    <property type="component" value="Unassembled WGS sequence"/>
</dbReference>
<dbReference type="EMBL" id="JAEEAQ010001631">
    <property type="protein sequence ID" value="MBI0320547.1"/>
    <property type="molecule type" value="Genomic_DNA"/>
</dbReference>
<proteinExistence type="predicted"/>
<keyword evidence="3" id="KW-1185">Reference proteome</keyword>
<evidence type="ECO:0000313" key="3">
    <source>
        <dbReference type="Proteomes" id="UP000638849"/>
    </source>
</evidence>
<dbReference type="PANTHER" id="PTHR47515:SF2">
    <property type="entry name" value="INTEGRASE CORE DOMAIN PROTEIN"/>
    <property type="match status" value="1"/>
</dbReference>
<dbReference type="PANTHER" id="PTHR47515">
    <property type="entry name" value="LOW CALCIUM RESPONSE LOCUS PROTEIN T"/>
    <property type="match status" value="1"/>
</dbReference>
<name>A0ABS0RSX1_9ACTN</name>